<sequence length="64" mass="7101">MRRTSIGFLIHGFSLKLGQPDTIPVHVLPSGSIAARHRKGVTAERFILILEPYVGSPPLPRRQD</sequence>
<evidence type="ECO:0000313" key="1">
    <source>
        <dbReference type="EMBL" id="KER26564.1"/>
    </source>
</evidence>
<dbReference type="CTD" id="20320390"/>
<dbReference type="Proteomes" id="UP000054324">
    <property type="component" value="Unassembled WGS sequence"/>
</dbReference>
<dbReference type="EMBL" id="KL596744">
    <property type="protein sequence ID" value="KER26564.1"/>
    <property type="molecule type" value="Genomic_DNA"/>
</dbReference>
<dbReference type="OrthoDB" id="10487495at2759"/>
<gene>
    <name evidence="1" type="ORF">T265_06208</name>
</gene>
<dbReference type="AlphaFoldDB" id="A0A075AE87"/>
<dbReference type="GeneID" id="20320390"/>
<protein>
    <submittedName>
        <fullName evidence="1">Uncharacterized protein</fullName>
    </submittedName>
</protein>
<reference evidence="1 2" key="1">
    <citation type="submission" date="2013-11" db="EMBL/GenBank/DDBJ databases">
        <title>Opisthorchis viverrini - life in the bile duct.</title>
        <authorList>
            <person name="Young N.D."/>
            <person name="Nagarajan N."/>
            <person name="Lin S.J."/>
            <person name="Korhonen P.K."/>
            <person name="Jex A.R."/>
            <person name="Hall R.S."/>
            <person name="Safavi-Hemami H."/>
            <person name="Kaewkong W."/>
            <person name="Bertrand D."/>
            <person name="Gao S."/>
            <person name="Seet Q."/>
            <person name="Wongkham S."/>
            <person name="Teh B.T."/>
            <person name="Wongkham C."/>
            <person name="Intapan P.M."/>
            <person name="Maleewong W."/>
            <person name="Yang X."/>
            <person name="Hu M."/>
            <person name="Wang Z."/>
            <person name="Hofmann A."/>
            <person name="Sternberg P.W."/>
            <person name="Tan P."/>
            <person name="Wang J."/>
            <person name="Gasser R.B."/>
        </authorList>
    </citation>
    <scope>NUCLEOTIDE SEQUENCE [LARGE SCALE GENOMIC DNA]</scope>
</reference>
<dbReference type="KEGG" id="ovi:T265_06208"/>
<accession>A0A075AE87</accession>
<name>A0A075AE87_OPIVI</name>
<evidence type="ECO:0000313" key="2">
    <source>
        <dbReference type="Proteomes" id="UP000054324"/>
    </source>
</evidence>
<proteinExistence type="predicted"/>
<keyword evidence="2" id="KW-1185">Reference proteome</keyword>
<dbReference type="RefSeq" id="XP_009169680.1">
    <property type="nucleotide sequence ID" value="XM_009171416.1"/>
</dbReference>
<organism evidence="1 2">
    <name type="scientific">Opisthorchis viverrini</name>
    <name type="common">Southeast Asian liver fluke</name>
    <dbReference type="NCBI Taxonomy" id="6198"/>
    <lineage>
        <taxon>Eukaryota</taxon>
        <taxon>Metazoa</taxon>
        <taxon>Spiralia</taxon>
        <taxon>Lophotrochozoa</taxon>
        <taxon>Platyhelminthes</taxon>
        <taxon>Trematoda</taxon>
        <taxon>Digenea</taxon>
        <taxon>Opisthorchiida</taxon>
        <taxon>Opisthorchiata</taxon>
        <taxon>Opisthorchiidae</taxon>
        <taxon>Opisthorchis</taxon>
    </lineage>
</organism>